<dbReference type="eggNOG" id="ENOG502QQRJ">
    <property type="taxonomic scope" value="Eukaryota"/>
</dbReference>
<name>T1L2C5_TETUR</name>
<dbReference type="GO" id="GO:0060857">
    <property type="term" value="P:establishment of glial blood-brain barrier"/>
    <property type="evidence" value="ECO:0007669"/>
    <property type="project" value="TreeGrafter"/>
</dbReference>
<dbReference type="KEGG" id="tut:107369652"/>
<gene>
    <name evidence="3" type="primary">107369652</name>
</gene>
<dbReference type="EMBL" id="CAEY01000944">
    <property type="status" value="NOT_ANNOTATED_CDS"/>
    <property type="molecule type" value="Genomic_DNA"/>
</dbReference>
<keyword evidence="4" id="KW-1185">Reference proteome</keyword>
<feature type="compositionally biased region" description="Polar residues" evidence="1">
    <location>
        <begin position="305"/>
        <end position="314"/>
    </location>
</feature>
<feature type="transmembrane region" description="Helical" evidence="2">
    <location>
        <begin position="182"/>
        <end position="203"/>
    </location>
</feature>
<dbReference type="PANTHER" id="PTHR36694">
    <property type="entry name" value="PASIFLORA 1, ISOFORM A-RELATED"/>
    <property type="match status" value="1"/>
</dbReference>
<evidence type="ECO:0000313" key="4">
    <source>
        <dbReference type="Proteomes" id="UP000015104"/>
    </source>
</evidence>
<dbReference type="GO" id="GO:0005886">
    <property type="term" value="C:plasma membrane"/>
    <property type="evidence" value="ECO:0007669"/>
    <property type="project" value="TreeGrafter"/>
</dbReference>
<reference evidence="4" key="1">
    <citation type="submission" date="2011-08" db="EMBL/GenBank/DDBJ databases">
        <authorList>
            <person name="Rombauts S."/>
        </authorList>
    </citation>
    <scope>NUCLEOTIDE SEQUENCE</scope>
    <source>
        <strain evidence="4">London</strain>
    </source>
</reference>
<keyword evidence="2" id="KW-1133">Transmembrane helix</keyword>
<dbReference type="OMA" id="MIFAYNI"/>
<dbReference type="AlphaFoldDB" id="T1L2C5"/>
<dbReference type="OrthoDB" id="8174021at2759"/>
<dbReference type="HOGENOM" id="CLU_829835_0_0_1"/>
<reference evidence="3" key="2">
    <citation type="submission" date="2015-06" db="UniProtKB">
        <authorList>
            <consortium name="EnsemblMetazoa"/>
        </authorList>
    </citation>
    <scope>IDENTIFICATION</scope>
</reference>
<evidence type="ECO:0000256" key="2">
    <source>
        <dbReference type="SAM" id="Phobius"/>
    </source>
</evidence>
<keyword evidence="2" id="KW-0472">Membrane</keyword>
<dbReference type="Proteomes" id="UP000015104">
    <property type="component" value="Unassembled WGS sequence"/>
</dbReference>
<dbReference type="STRING" id="32264.T1L2C5"/>
<feature type="compositionally biased region" description="Gly residues" evidence="1">
    <location>
        <begin position="316"/>
        <end position="327"/>
    </location>
</feature>
<protein>
    <submittedName>
        <fullName evidence="3">Uncharacterized protein</fullName>
    </submittedName>
</protein>
<dbReference type="PANTHER" id="PTHR36694:SF4">
    <property type="entry name" value="LD42595P"/>
    <property type="match status" value="1"/>
</dbReference>
<feature type="transmembrane region" description="Helical" evidence="2">
    <location>
        <begin position="113"/>
        <end position="137"/>
    </location>
</feature>
<feature type="region of interest" description="Disordered" evidence="1">
    <location>
        <begin position="238"/>
        <end position="289"/>
    </location>
</feature>
<sequence>MAPQSIYGSRSTTSLASHRSRATITHSLPGSRKLEPKWWQRKPLIETAFFTDLQKGSYIAAIYTLVESIIQIALAVFDTYCLFEAAPGSRHFRSVGISFLFVYSGNEHIRRSLIACSLLLILISIYLLISSIILIPALKKEQEAKFKNWLRAMSIFIIIRTCATMFQSIANDLFFTYHQMMLLIWLFASVLNVFAFLVIVSNYQELNTITHLEDMAKLKMSTISSLNASRTLSHHSLDSYRGPHLTTNPSPNTSIQGTPTALRGSHASSESYNHYYPQPSPRLGNPPSASSIPLAAFSLNLNPNGTFSTPRSAQGSLGGGSLSGGRGSTPSTAPI</sequence>
<feature type="transmembrane region" description="Helical" evidence="2">
    <location>
        <begin position="149"/>
        <end position="170"/>
    </location>
</feature>
<dbReference type="GO" id="GO:0035159">
    <property type="term" value="P:regulation of tube length, open tracheal system"/>
    <property type="evidence" value="ECO:0007669"/>
    <property type="project" value="TreeGrafter"/>
</dbReference>
<organism evidence="3 4">
    <name type="scientific">Tetranychus urticae</name>
    <name type="common">Two-spotted spider mite</name>
    <dbReference type="NCBI Taxonomy" id="32264"/>
    <lineage>
        <taxon>Eukaryota</taxon>
        <taxon>Metazoa</taxon>
        <taxon>Ecdysozoa</taxon>
        <taxon>Arthropoda</taxon>
        <taxon>Chelicerata</taxon>
        <taxon>Arachnida</taxon>
        <taxon>Acari</taxon>
        <taxon>Acariformes</taxon>
        <taxon>Trombidiformes</taxon>
        <taxon>Prostigmata</taxon>
        <taxon>Eleutherengona</taxon>
        <taxon>Raphignathae</taxon>
        <taxon>Tetranychoidea</taxon>
        <taxon>Tetranychidae</taxon>
        <taxon>Tetranychus</taxon>
    </lineage>
</organism>
<proteinExistence type="predicted"/>
<evidence type="ECO:0000313" key="3">
    <source>
        <dbReference type="EnsemblMetazoa" id="tetur33g00430.1"/>
    </source>
</evidence>
<dbReference type="GO" id="GO:0019991">
    <property type="term" value="P:septate junction assembly"/>
    <property type="evidence" value="ECO:0007669"/>
    <property type="project" value="TreeGrafter"/>
</dbReference>
<feature type="region of interest" description="Disordered" evidence="1">
    <location>
        <begin position="1"/>
        <end position="21"/>
    </location>
</feature>
<dbReference type="EnsemblMetazoa" id="tetur33g00430.1">
    <property type="protein sequence ID" value="tetur33g00430.1"/>
    <property type="gene ID" value="tetur33g00430"/>
</dbReference>
<feature type="transmembrane region" description="Helical" evidence="2">
    <location>
        <begin position="58"/>
        <end position="83"/>
    </location>
</feature>
<evidence type="ECO:0000256" key="1">
    <source>
        <dbReference type="SAM" id="MobiDB-lite"/>
    </source>
</evidence>
<feature type="compositionally biased region" description="Polar residues" evidence="1">
    <location>
        <begin position="245"/>
        <end position="259"/>
    </location>
</feature>
<keyword evidence="2" id="KW-0812">Transmembrane</keyword>
<feature type="region of interest" description="Disordered" evidence="1">
    <location>
        <begin position="305"/>
        <end position="335"/>
    </location>
</feature>
<accession>T1L2C5</accession>